<dbReference type="GO" id="GO:0016209">
    <property type="term" value="F:antioxidant activity"/>
    <property type="evidence" value="ECO:0007669"/>
    <property type="project" value="InterPro"/>
</dbReference>
<evidence type="ECO:0000313" key="3">
    <source>
        <dbReference type="Proteomes" id="UP000003374"/>
    </source>
</evidence>
<dbReference type="RefSeq" id="WP_005003577.1">
    <property type="nucleotide sequence ID" value="NZ_CH672427.1"/>
</dbReference>
<reference evidence="2 3" key="1">
    <citation type="submission" date="2006-02" db="EMBL/GenBank/DDBJ databases">
        <authorList>
            <person name="Waterbury J."/>
            <person name="Ferriera S."/>
            <person name="Johnson J."/>
            <person name="Kravitz S."/>
            <person name="Halpern A."/>
            <person name="Remington K."/>
            <person name="Beeson K."/>
            <person name="Tran B."/>
            <person name="Rogers Y.-H."/>
            <person name="Friedman R."/>
            <person name="Venter J.C."/>
        </authorList>
    </citation>
    <scope>NUCLEOTIDE SEQUENCE [LARGE SCALE GENOMIC DNA]</scope>
    <source>
        <strain evidence="2 3">Nb-231</strain>
    </source>
</reference>
<keyword evidence="3" id="KW-1185">Reference proteome</keyword>
<feature type="domain" description="Thioredoxin" evidence="1">
    <location>
        <begin position="29"/>
        <end position="172"/>
    </location>
</feature>
<evidence type="ECO:0000259" key="1">
    <source>
        <dbReference type="PROSITE" id="PS51352"/>
    </source>
</evidence>
<dbReference type="GO" id="GO:0016491">
    <property type="term" value="F:oxidoreductase activity"/>
    <property type="evidence" value="ECO:0007669"/>
    <property type="project" value="InterPro"/>
</dbReference>
<gene>
    <name evidence="2" type="ORF">NB231_13726</name>
</gene>
<dbReference type="InterPro" id="IPR050553">
    <property type="entry name" value="Thioredoxin_ResA/DsbE_sf"/>
</dbReference>
<organism evidence="2 3">
    <name type="scientific">Nitrococcus mobilis Nb-231</name>
    <dbReference type="NCBI Taxonomy" id="314278"/>
    <lineage>
        <taxon>Bacteria</taxon>
        <taxon>Pseudomonadati</taxon>
        <taxon>Pseudomonadota</taxon>
        <taxon>Gammaproteobacteria</taxon>
        <taxon>Chromatiales</taxon>
        <taxon>Ectothiorhodospiraceae</taxon>
        <taxon>Nitrococcus</taxon>
    </lineage>
</organism>
<dbReference type="InterPro" id="IPR013766">
    <property type="entry name" value="Thioredoxin_domain"/>
</dbReference>
<dbReference type="Proteomes" id="UP000003374">
    <property type="component" value="Unassembled WGS sequence"/>
</dbReference>
<accession>A4BVH8</accession>
<dbReference type="InterPro" id="IPR036249">
    <property type="entry name" value="Thioredoxin-like_sf"/>
</dbReference>
<sequence length="180" mass="20305">MNRMRVVCRGGLVTALVALMALAWVPPLWSKVRPAPEYTARMLDGGEEVTLASLRGQVVLLNTWATWCIPCRQEMPGFEALYRKYRERGFTVVGVNIDEGRADASVERYIEALDVSFPIWRDARNRFSKRFRVLGVPETFLIDRAGRIVHHWRGLMVPDAPQNLALIEAALEVSAQAAQP</sequence>
<evidence type="ECO:0000313" key="2">
    <source>
        <dbReference type="EMBL" id="EAR20298.1"/>
    </source>
</evidence>
<dbReference type="HOGENOM" id="CLU_042529_11_2_6"/>
<dbReference type="SUPFAM" id="SSF52833">
    <property type="entry name" value="Thioredoxin-like"/>
    <property type="match status" value="1"/>
</dbReference>
<dbReference type="eggNOG" id="COG0526">
    <property type="taxonomic scope" value="Bacteria"/>
</dbReference>
<dbReference type="PANTHER" id="PTHR42852">
    <property type="entry name" value="THIOL:DISULFIDE INTERCHANGE PROTEIN DSBE"/>
    <property type="match status" value="1"/>
</dbReference>
<comment type="caution">
    <text evidence="2">The sequence shown here is derived from an EMBL/GenBank/DDBJ whole genome shotgun (WGS) entry which is preliminary data.</text>
</comment>
<dbReference type="Gene3D" id="3.40.30.10">
    <property type="entry name" value="Glutaredoxin"/>
    <property type="match status" value="1"/>
</dbReference>
<dbReference type="PROSITE" id="PS51352">
    <property type="entry name" value="THIOREDOXIN_2"/>
    <property type="match status" value="1"/>
</dbReference>
<protein>
    <submittedName>
        <fullName evidence="2">Thioredoxin family protein</fullName>
    </submittedName>
</protein>
<name>A4BVH8_9GAMM</name>
<dbReference type="AlphaFoldDB" id="A4BVH8"/>
<dbReference type="InterPro" id="IPR000866">
    <property type="entry name" value="AhpC/TSA"/>
</dbReference>
<dbReference type="OrthoDB" id="9788279at2"/>
<dbReference type="PANTHER" id="PTHR42852:SF17">
    <property type="entry name" value="THIOREDOXIN-LIKE PROTEIN HI_1115"/>
    <property type="match status" value="1"/>
</dbReference>
<dbReference type="EMBL" id="AAOF01000026">
    <property type="protein sequence ID" value="EAR20298.1"/>
    <property type="molecule type" value="Genomic_DNA"/>
</dbReference>
<dbReference type="Pfam" id="PF00578">
    <property type="entry name" value="AhpC-TSA"/>
    <property type="match status" value="1"/>
</dbReference>
<proteinExistence type="predicted"/>
<dbReference type="CDD" id="cd02966">
    <property type="entry name" value="TlpA_like_family"/>
    <property type="match status" value="1"/>
</dbReference>
<dbReference type="STRING" id="314278.NB231_13726"/>